<organism evidence="2 3">
    <name type="scientific">Rotaria magnacalcarata</name>
    <dbReference type="NCBI Taxonomy" id="392030"/>
    <lineage>
        <taxon>Eukaryota</taxon>
        <taxon>Metazoa</taxon>
        <taxon>Spiralia</taxon>
        <taxon>Gnathifera</taxon>
        <taxon>Rotifera</taxon>
        <taxon>Eurotatoria</taxon>
        <taxon>Bdelloidea</taxon>
        <taxon>Philodinida</taxon>
        <taxon>Philodinidae</taxon>
        <taxon>Rotaria</taxon>
    </lineage>
</organism>
<accession>A0A8S2YB48</accession>
<proteinExistence type="predicted"/>
<reference evidence="2" key="1">
    <citation type="submission" date="2021-02" db="EMBL/GenBank/DDBJ databases">
        <authorList>
            <person name="Nowell W R."/>
        </authorList>
    </citation>
    <scope>NUCLEOTIDE SEQUENCE</scope>
</reference>
<evidence type="ECO:0000256" key="1">
    <source>
        <dbReference type="SAM" id="MobiDB-lite"/>
    </source>
</evidence>
<feature type="compositionally biased region" description="Polar residues" evidence="1">
    <location>
        <begin position="9"/>
        <end position="27"/>
    </location>
</feature>
<name>A0A8S2YB48_9BILA</name>
<feature type="region of interest" description="Disordered" evidence="1">
    <location>
        <begin position="1"/>
        <end position="27"/>
    </location>
</feature>
<gene>
    <name evidence="2" type="ORF">SMN809_LOCUS36766</name>
</gene>
<dbReference type="AlphaFoldDB" id="A0A8S2YB48"/>
<protein>
    <submittedName>
        <fullName evidence="2">Uncharacterized protein</fullName>
    </submittedName>
</protein>
<dbReference type="EMBL" id="CAJOBI010091517">
    <property type="protein sequence ID" value="CAF4544637.1"/>
    <property type="molecule type" value="Genomic_DNA"/>
</dbReference>
<feature type="non-terminal residue" evidence="2">
    <location>
        <position position="66"/>
    </location>
</feature>
<dbReference type="Proteomes" id="UP000676336">
    <property type="component" value="Unassembled WGS sequence"/>
</dbReference>
<evidence type="ECO:0000313" key="2">
    <source>
        <dbReference type="EMBL" id="CAF4544637.1"/>
    </source>
</evidence>
<evidence type="ECO:0000313" key="3">
    <source>
        <dbReference type="Proteomes" id="UP000676336"/>
    </source>
</evidence>
<sequence>MPRFGYTPLSRQNTFASPSNQDVSNRKPNITAASLDSMTWSATEQLNHRPSLSQYSNRYERHAKDG</sequence>
<comment type="caution">
    <text evidence="2">The sequence shown here is derived from an EMBL/GenBank/DDBJ whole genome shotgun (WGS) entry which is preliminary data.</text>
</comment>